<comment type="caution">
    <text evidence="3">The sequence shown here is derived from an EMBL/GenBank/DDBJ whole genome shotgun (WGS) entry which is preliminary data.</text>
</comment>
<keyword evidence="2" id="KW-0472">Membrane</keyword>
<dbReference type="AlphaFoldDB" id="A0A2W4CT44"/>
<evidence type="ECO:0000256" key="1">
    <source>
        <dbReference type="SAM" id="Coils"/>
    </source>
</evidence>
<accession>A0A2W4CT44</accession>
<sequence>MTEQREQTGDETVRLRRCMSDLLTLIALPAMWAGGGLIVPALLDVLPAMLDVDFLYVKLAFGHDGAPVDGTWVSDLISASGPHDIVETLVGSFGATMSDWPEHARIDFGGFMLSVMQTKFGINGQTGILIAGARRPSFPVETERLLLNVAGNQISLGMNEAQLHGRQRHHSEELDRRVAQRTEELAATNQRLAEEIAERKRAEADLNRSAAFLAQAQRLSMTGSTWWNVSTSEIVWSEETYRLIGYPSTLRPTVEMTMERCHPDDAGRVGQIGHASFWSEQRAMIAKTCG</sequence>
<organism evidence="3 4">
    <name type="scientific">Rhizobium tubonense</name>
    <dbReference type="NCBI Taxonomy" id="484088"/>
    <lineage>
        <taxon>Bacteria</taxon>
        <taxon>Pseudomonadati</taxon>
        <taxon>Pseudomonadota</taxon>
        <taxon>Alphaproteobacteria</taxon>
        <taxon>Hyphomicrobiales</taxon>
        <taxon>Rhizobiaceae</taxon>
        <taxon>Rhizobium/Agrobacterium group</taxon>
        <taxon>Rhizobium</taxon>
    </lineage>
</organism>
<dbReference type="Gene3D" id="3.30.450.20">
    <property type="entry name" value="PAS domain"/>
    <property type="match status" value="1"/>
</dbReference>
<evidence type="ECO:0000256" key="2">
    <source>
        <dbReference type="SAM" id="Phobius"/>
    </source>
</evidence>
<dbReference type="SUPFAM" id="SSF55785">
    <property type="entry name" value="PYP-like sensor domain (PAS domain)"/>
    <property type="match status" value="1"/>
</dbReference>
<keyword evidence="2" id="KW-1133">Transmembrane helix</keyword>
<dbReference type="EMBL" id="PCDP01000011">
    <property type="protein sequence ID" value="PZM15807.1"/>
    <property type="molecule type" value="Genomic_DNA"/>
</dbReference>
<evidence type="ECO:0008006" key="5">
    <source>
        <dbReference type="Google" id="ProtNLM"/>
    </source>
</evidence>
<gene>
    <name evidence="3" type="ORF">CPY51_05750</name>
</gene>
<dbReference type="InterPro" id="IPR035965">
    <property type="entry name" value="PAS-like_dom_sf"/>
</dbReference>
<protein>
    <recommendedName>
        <fullName evidence="5">PAS domain-containing protein</fullName>
    </recommendedName>
</protein>
<keyword evidence="2" id="KW-0812">Transmembrane</keyword>
<keyword evidence="4" id="KW-1185">Reference proteome</keyword>
<feature type="transmembrane region" description="Helical" evidence="2">
    <location>
        <begin position="22"/>
        <end position="43"/>
    </location>
</feature>
<evidence type="ECO:0000313" key="3">
    <source>
        <dbReference type="EMBL" id="PZM15807.1"/>
    </source>
</evidence>
<feature type="coiled-coil region" evidence="1">
    <location>
        <begin position="171"/>
        <end position="205"/>
    </location>
</feature>
<proteinExistence type="predicted"/>
<reference evidence="3 4" key="1">
    <citation type="journal article" date="2018" name="Sci. Rep.">
        <title>Rhizobium tumorigenes sp. nov., a novel plant tumorigenic bacterium isolated from cane gall tumors on thornless blackberry.</title>
        <authorList>
            <person name="Kuzmanovi N."/>
            <person name="Smalla K."/>
            <person name="Gronow S."/>
            <person name="PuBawska J."/>
        </authorList>
    </citation>
    <scope>NUCLEOTIDE SEQUENCE [LARGE SCALE GENOMIC DNA]</scope>
    <source>
        <strain evidence="3 4">CCBAU 85046</strain>
    </source>
</reference>
<evidence type="ECO:0000313" key="4">
    <source>
        <dbReference type="Proteomes" id="UP000248925"/>
    </source>
</evidence>
<name>A0A2W4CT44_9HYPH</name>
<keyword evidence="1" id="KW-0175">Coiled coil</keyword>
<dbReference type="Proteomes" id="UP000248925">
    <property type="component" value="Unassembled WGS sequence"/>
</dbReference>